<evidence type="ECO:0008006" key="3">
    <source>
        <dbReference type="Google" id="ProtNLM"/>
    </source>
</evidence>
<reference evidence="1 2" key="1">
    <citation type="submission" date="2018-04" db="EMBL/GenBank/DDBJ databases">
        <title>Complete genome uncultured novel isolate.</title>
        <authorList>
            <person name="Merlino G."/>
        </authorList>
    </citation>
    <scope>NUCLEOTIDE SEQUENCE [LARGE SCALE GENOMIC DNA]</scope>
    <source>
        <strain evidence="2">R1DC9</strain>
    </source>
</reference>
<dbReference type="Proteomes" id="UP000298616">
    <property type="component" value="Chromosome"/>
</dbReference>
<gene>
    <name evidence="1" type="ORF">DCC35_17440</name>
</gene>
<dbReference type="Pfam" id="PF09912">
    <property type="entry name" value="DUF2141"/>
    <property type="match status" value="1"/>
</dbReference>
<keyword evidence="2" id="KW-1185">Reference proteome</keyword>
<protein>
    <recommendedName>
        <fullName evidence="3">DUF2141 domain-containing protein</fullName>
    </recommendedName>
</protein>
<organism evidence="1 2">
    <name type="scientific">Mangrovivirga cuniculi</name>
    <dbReference type="NCBI Taxonomy" id="2715131"/>
    <lineage>
        <taxon>Bacteria</taxon>
        <taxon>Pseudomonadati</taxon>
        <taxon>Bacteroidota</taxon>
        <taxon>Cytophagia</taxon>
        <taxon>Cytophagales</taxon>
        <taxon>Mangrovivirgaceae</taxon>
        <taxon>Mangrovivirga</taxon>
    </lineage>
</organism>
<dbReference type="OrthoDB" id="9788332at2"/>
<evidence type="ECO:0000313" key="2">
    <source>
        <dbReference type="Proteomes" id="UP000298616"/>
    </source>
</evidence>
<dbReference type="EMBL" id="CP028923">
    <property type="protein sequence ID" value="QCK16390.1"/>
    <property type="molecule type" value="Genomic_DNA"/>
</dbReference>
<dbReference type="InterPro" id="IPR018673">
    <property type="entry name" value="DUF2141"/>
</dbReference>
<proteinExistence type="predicted"/>
<sequence length="88" mass="10047">MYKYDIFSPSNSKETVKFSLPPGEYAVATYHDIDKNGKMNKNIIGIPKEPYGFSNNFTLKISAPKFKDCKFEIKPGEITSIEIELSKY</sequence>
<evidence type="ECO:0000313" key="1">
    <source>
        <dbReference type="EMBL" id="QCK16390.1"/>
    </source>
</evidence>
<name>A0A4D7JSA0_9BACT</name>
<dbReference type="AlphaFoldDB" id="A0A4D7JSA0"/>
<accession>A0A4D7JSA0</accession>
<dbReference type="KEGG" id="fpf:DCC35_17440"/>